<sequence length="288" mass="31729">MPSPCISRISIIGLGLIGASLLQALKRSPLAGEQQIVFKGFDPGFSSQDILRIKELGLDSFETDKTSLYDTDLIILAAPVHTNISLLEEIGRLAPQSVLVSDVSSTKEAIAQRASSLGIDFVGMHPIAGREQQGYQASHETLLEDKTLVLCATAEMMERQRVKNLIELLISARCKVLAMTPHEHDRTVASISHLPQLLSTALINHCRDDIEKAGPGFATLTRLAGSPWHIWQDIIETNSANIAAELRAFCDEIALLADDVQHNRTEKLKLRFDSANDLYTVLNRRKTQ</sequence>
<dbReference type="InterPro" id="IPR008927">
    <property type="entry name" value="6-PGluconate_DH-like_C_sf"/>
</dbReference>
<dbReference type="GO" id="GO:0008977">
    <property type="term" value="F:prephenate dehydrogenase (NAD+) activity"/>
    <property type="evidence" value="ECO:0007669"/>
    <property type="project" value="InterPro"/>
</dbReference>
<accession>B4S664</accession>
<dbReference type="Gene3D" id="1.10.3660.10">
    <property type="entry name" value="6-phosphogluconate dehydrogenase C-terminal like domain"/>
    <property type="match status" value="1"/>
</dbReference>
<dbReference type="HOGENOM" id="CLU_055968_2_0_10"/>
<dbReference type="Pfam" id="PF02153">
    <property type="entry name" value="PDH_N"/>
    <property type="match status" value="1"/>
</dbReference>
<dbReference type="eggNOG" id="COG0287">
    <property type="taxonomic scope" value="Bacteria"/>
</dbReference>
<keyword evidence="4" id="KW-1185">Reference proteome</keyword>
<evidence type="ECO:0000259" key="2">
    <source>
        <dbReference type="PROSITE" id="PS51176"/>
    </source>
</evidence>
<dbReference type="AlphaFoldDB" id="B4S664"/>
<gene>
    <name evidence="3" type="ordered locus">Paes_2164</name>
</gene>
<organism evidence="3 4">
    <name type="scientific">Prosthecochloris aestuarii (strain DSM 271 / SK 413)</name>
    <dbReference type="NCBI Taxonomy" id="290512"/>
    <lineage>
        <taxon>Bacteria</taxon>
        <taxon>Pseudomonadati</taxon>
        <taxon>Chlorobiota</taxon>
        <taxon>Chlorobiia</taxon>
        <taxon>Chlorobiales</taxon>
        <taxon>Chlorobiaceae</taxon>
        <taxon>Prosthecochloris</taxon>
    </lineage>
</organism>
<evidence type="ECO:0000256" key="1">
    <source>
        <dbReference type="ARBA" id="ARBA00023002"/>
    </source>
</evidence>
<dbReference type="GO" id="GO:0006571">
    <property type="term" value="P:tyrosine biosynthetic process"/>
    <property type="evidence" value="ECO:0007669"/>
    <property type="project" value="InterPro"/>
</dbReference>
<dbReference type="Gene3D" id="3.40.50.720">
    <property type="entry name" value="NAD(P)-binding Rossmann-like Domain"/>
    <property type="match status" value="1"/>
</dbReference>
<dbReference type="PROSITE" id="PS51176">
    <property type="entry name" value="PDH_ADH"/>
    <property type="match status" value="1"/>
</dbReference>
<dbReference type="SUPFAM" id="SSF48179">
    <property type="entry name" value="6-phosphogluconate dehydrogenase C-terminal domain-like"/>
    <property type="match status" value="1"/>
</dbReference>
<dbReference type="InterPro" id="IPR046825">
    <property type="entry name" value="PDH_C"/>
</dbReference>
<feature type="domain" description="Prephenate/arogenate dehydrogenase" evidence="2">
    <location>
        <begin position="7"/>
        <end position="288"/>
    </location>
</feature>
<dbReference type="KEGG" id="paa:Paes_2164"/>
<dbReference type="EMBL" id="CP001108">
    <property type="protein sequence ID" value="ACF47166.1"/>
    <property type="molecule type" value="Genomic_DNA"/>
</dbReference>
<dbReference type="InterPro" id="IPR046826">
    <property type="entry name" value="PDH_N"/>
</dbReference>
<dbReference type="STRING" id="290512.Paes_2164"/>
<evidence type="ECO:0000313" key="3">
    <source>
        <dbReference type="EMBL" id="ACF47166.1"/>
    </source>
</evidence>
<dbReference type="Proteomes" id="UP000002725">
    <property type="component" value="Chromosome"/>
</dbReference>
<dbReference type="GO" id="GO:0004665">
    <property type="term" value="F:prephenate dehydrogenase (NADP+) activity"/>
    <property type="evidence" value="ECO:0007669"/>
    <property type="project" value="InterPro"/>
</dbReference>
<dbReference type="InterPro" id="IPR050812">
    <property type="entry name" value="Preph/Arog_dehydrog"/>
</dbReference>
<dbReference type="PANTHER" id="PTHR21363">
    <property type="entry name" value="PREPHENATE DEHYDROGENASE"/>
    <property type="match status" value="1"/>
</dbReference>
<dbReference type="InterPro" id="IPR003099">
    <property type="entry name" value="Prephen_DH"/>
</dbReference>
<proteinExistence type="predicted"/>
<evidence type="ECO:0000313" key="4">
    <source>
        <dbReference type="Proteomes" id="UP000002725"/>
    </source>
</evidence>
<dbReference type="InterPro" id="IPR036291">
    <property type="entry name" value="NAD(P)-bd_dom_sf"/>
</dbReference>
<dbReference type="GO" id="GO:0070403">
    <property type="term" value="F:NAD+ binding"/>
    <property type="evidence" value="ECO:0007669"/>
    <property type="project" value="InterPro"/>
</dbReference>
<dbReference type="SUPFAM" id="SSF51735">
    <property type="entry name" value="NAD(P)-binding Rossmann-fold domains"/>
    <property type="match status" value="1"/>
</dbReference>
<protein>
    <submittedName>
        <fullName evidence="3">Prephenate dehydrogenase</fullName>
    </submittedName>
</protein>
<dbReference type="Pfam" id="PF20463">
    <property type="entry name" value="PDH_C"/>
    <property type="match status" value="1"/>
</dbReference>
<name>B4S664_PROA2</name>
<dbReference type="PANTHER" id="PTHR21363:SF0">
    <property type="entry name" value="PREPHENATE DEHYDROGENASE [NADP(+)]"/>
    <property type="match status" value="1"/>
</dbReference>
<dbReference type="RefSeq" id="WP_012506697.1">
    <property type="nucleotide sequence ID" value="NC_011059.1"/>
</dbReference>
<reference evidence="3" key="1">
    <citation type="submission" date="2008-06" db="EMBL/GenBank/DDBJ databases">
        <title>Complete sequence of chromosome of Prosthecochloris aestuarii DSM 271.</title>
        <authorList>
            <consortium name="US DOE Joint Genome Institute"/>
            <person name="Lucas S."/>
            <person name="Copeland A."/>
            <person name="Lapidus A."/>
            <person name="Glavina del Rio T."/>
            <person name="Dalin E."/>
            <person name="Tice H."/>
            <person name="Bruce D."/>
            <person name="Goodwin L."/>
            <person name="Pitluck S."/>
            <person name="Schmutz J."/>
            <person name="Larimer F."/>
            <person name="Land M."/>
            <person name="Hauser L."/>
            <person name="Kyrpides N."/>
            <person name="Anderson I."/>
            <person name="Liu Z."/>
            <person name="Li T."/>
            <person name="Zhao F."/>
            <person name="Overmann J."/>
            <person name="Bryant D.A."/>
            <person name="Richardson P."/>
        </authorList>
    </citation>
    <scope>NUCLEOTIDE SEQUENCE [LARGE SCALE GENOMIC DNA]</scope>
    <source>
        <strain evidence="3">DSM 271</strain>
    </source>
</reference>
<keyword evidence="1" id="KW-0560">Oxidoreductase</keyword>